<proteinExistence type="predicted"/>
<dbReference type="Proteomes" id="UP000637769">
    <property type="component" value="Unassembled WGS sequence"/>
</dbReference>
<protein>
    <submittedName>
        <fullName evidence="1">Uncharacterized protein</fullName>
    </submittedName>
</protein>
<dbReference type="RefSeq" id="WP_188426176.1">
    <property type="nucleotide sequence ID" value="NZ_BMCH01000003.1"/>
</dbReference>
<keyword evidence="2" id="KW-1185">Reference proteome</keyword>
<evidence type="ECO:0000313" key="2">
    <source>
        <dbReference type="Proteomes" id="UP000637769"/>
    </source>
</evidence>
<sequence length="84" mass="10187">MSKYEIEEYYRGASPEWRKEVEKYYEKIGRELVKCKNEFSSEFYIRIENEVPRDVFLWLDALLRGGKVPSSCTPYMTDLFFMIH</sequence>
<comment type="caution">
    <text evidence="1">The sequence shown here is derived from an EMBL/GenBank/DDBJ whole genome shotgun (WGS) entry which is preliminary data.</text>
</comment>
<dbReference type="EMBL" id="BMCH01000003">
    <property type="protein sequence ID" value="GGC30756.1"/>
    <property type="molecule type" value="Genomic_DNA"/>
</dbReference>
<evidence type="ECO:0000313" key="1">
    <source>
        <dbReference type="EMBL" id="GGC30756.1"/>
    </source>
</evidence>
<organism evidence="1 2">
    <name type="scientific">Asaia siamensis</name>
    <dbReference type="NCBI Taxonomy" id="110479"/>
    <lineage>
        <taxon>Bacteria</taxon>
        <taxon>Pseudomonadati</taxon>
        <taxon>Pseudomonadota</taxon>
        <taxon>Alphaproteobacteria</taxon>
        <taxon>Acetobacterales</taxon>
        <taxon>Acetobacteraceae</taxon>
        <taxon>Asaia</taxon>
    </lineage>
</organism>
<gene>
    <name evidence="1" type="ORF">GCM10007207_15340</name>
</gene>
<accession>A0ABQ1LWF5</accession>
<name>A0ABQ1LWF5_9PROT</name>
<reference evidence="2" key="1">
    <citation type="journal article" date="2019" name="Int. J. Syst. Evol. Microbiol.">
        <title>The Global Catalogue of Microorganisms (GCM) 10K type strain sequencing project: providing services to taxonomists for standard genome sequencing and annotation.</title>
        <authorList>
            <consortium name="The Broad Institute Genomics Platform"/>
            <consortium name="The Broad Institute Genome Sequencing Center for Infectious Disease"/>
            <person name="Wu L."/>
            <person name="Ma J."/>
        </authorList>
    </citation>
    <scope>NUCLEOTIDE SEQUENCE [LARGE SCALE GENOMIC DNA]</scope>
    <source>
        <strain evidence="2">CCM 7132</strain>
    </source>
</reference>